<feature type="compositionally biased region" description="Low complexity" evidence="2">
    <location>
        <begin position="863"/>
        <end position="878"/>
    </location>
</feature>
<proteinExistence type="predicted"/>
<feature type="coiled-coil region" evidence="1">
    <location>
        <begin position="463"/>
        <end position="546"/>
    </location>
</feature>
<feature type="region of interest" description="Disordered" evidence="2">
    <location>
        <begin position="860"/>
        <end position="922"/>
    </location>
</feature>
<reference evidence="3 4" key="1">
    <citation type="submission" date="2021-02" db="EMBL/GenBank/DDBJ databases">
        <title>Variation within the Batrachochytrium salamandrivorans European outbreak.</title>
        <authorList>
            <person name="Kelly M."/>
            <person name="Pasmans F."/>
            <person name="Shea T.P."/>
            <person name="Munoz J.F."/>
            <person name="Carranza S."/>
            <person name="Cuomo C.A."/>
            <person name="Martel A."/>
        </authorList>
    </citation>
    <scope>NUCLEOTIDE SEQUENCE [LARGE SCALE GENOMIC DNA]</scope>
    <source>
        <strain evidence="3 4">AMFP18/2</strain>
    </source>
</reference>
<feature type="compositionally biased region" description="Basic and acidic residues" evidence="2">
    <location>
        <begin position="883"/>
        <end position="910"/>
    </location>
</feature>
<feature type="region of interest" description="Disordered" evidence="2">
    <location>
        <begin position="790"/>
        <end position="820"/>
    </location>
</feature>
<feature type="compositionally biased region" description="Basic residues" evidence="2">
    <location>
        <begin position="911"/>
        <end position="922"/>
    </location>
</feature>
<keyword evidence="4" id="KW-1185">Reference proteome</keyword>
<dbReference type="EMBL" id="JAFCIX010000022">
    <property type="protein sequence ID" value="KAH6601033.1"/>
    <property type="molecule type" value="Genomic_DNA"/>
</dbReference>
<feature type="coiled-coil region" evidence="1">
    <location>
        <begin position="624"/>
        <end position="654"/>
    </location>
</feature>
<organism evidence="3 4">
    <name type="scientific">Batrachochytrium salamandrivorans</name>
    <dbReference type="NCBI Taxonomy" id="1357716"/>
    <lineage>
        <taxon>Eukaryota</taxon>
        <taxon>Fungi</taxon>
        <taxon>Fungi incertae sedis</taxon>
        <taxon>Chytridiomycota</taxon>
        <taxon>Chytridiomycota incertae sedis</taxon>
        <taxon>Chytridiomycetes</taxon>
        <taxon>Rhizophydiales</taxon>
        <taxon>Rhizophydiales incertae sedis</taxon>
        <taxon>Batrachochytrium</taxon>
    </lineage>
</organism>
<evidence type="ECO:0000313" key="3">
    <source>
        <dbReference type="EMBL" id="KAH6601033.1"/>
    </source>
</evidence>
<evidence type="ECO:0000256" key="1">
    <source>
        <dbReference type="SAM" id="Coils"/>
    </source>
</evidence>
<sequence>MNKDTKEGLASSRPHTARLSKAASLRNIERRATVASVAFSTLAETDSQVKHKVYRVKSAGYLHHGYPAARTPLATAVDTIKGQSQIASTLQRGISTLSIGYRPTHTPSLQILWKRDQEGEQRLAASTVFKDLPLTRMFRKQLFQIDLNGLYARLEHLSKAAEFRGAKDIIRTVYSFLVDYSRASFEVLPKLLDNIEIFNSLSNLPQEPSDDTQIIAAIEILCTIQMNLLLFLKQRDDLSLKMVEQIEMLEEENTLFKDFVGSHSPYTPDHKVEIQVKQVVLSVKAPTLNKETNTDNLFHQFELDDENHYYKSLSTEASAASTNRLDKFNEKTYAPLASTLQQVKQLDTKQHEPLHIENPEQIDAKDLPKKEQPISLSSANLLDSASGSDLPIAIYCNTTVQTDFLNPLEEQYTKLSTNYSVLQKDKEAASITFDHTLEELRTSYEERISTMRESLTSTSQKRIHELEIENTDLQGATKKLKAENGELQQDIILLNSEMNEYKLQIVQLKKELDGIRKNEANLKKDNDALKNMIKNEQAQARSAKETVDLWKVQMDEQTHMCILQSEEHKEMKEKLVHALQENTNRRKAFEESEERVSTLAKQVDEITVDNSNMHSLNATMLIELNDALHEKEVVQEKNNELEKVVAKLMEYSETKMGDNFNLSELEVSNETHFLLKNMIDGNNLRITLLERKNEQLRAIQMKQVTIPNSSKRHPYHSTNTNTLLFDHSIVGQPPESSISKSKSLHNDSTYIIGLGDTSRPVSASSVVFLRPSSSFSRVITPVKNKNLQRNYSSASHMTSRPNSGASATRAMGHKQPEYSDVDSKTINSRMYDCHHPPRNLLKYFHDDELETVENLNADMFTESSSRPSSYKASSSTKSAMHAIEVETKGKKGVIEPRESNMERSNLERNRAGIRKSAHWTVE</sequence>
<name>A0ABQ8FMW6_9FUNG</name>
<accession>A0ABQ8FMW6</accession>
<evidence type="ECO:0000256" key="2">
    <source>
        <dbReference type="SAM" id="MobiDB-lite"/>
    </source>
</evidence>
<protein>
    <submittedName>
        <fullName evidence="3">Uncharacterized protein</fullName>
    </submittedName>
</protein>
<feature type="compositionally biased region" description="Polar residues" evidence="2">
    <location>
        <begin position="790"/>
        <end position="806"/>
    </location>
</feature>
<gene>
    <name evidence="3" type="ORF">BASA50_001928</name>
</gene>
<dbReference type="Proteomes" id="UP001648503">
    <property type="component" value="Unassembled WGS sequence"/>
</dbReference>
<comment type="caution">
    <text evidence="3">The sequence shown here is derived from an EMBL/GenBank/DDBJ whole genome shotgun (WGS) entry which is preliminary data.</text>
</comment>
<feature type="region of interest" description="Disordered" evidence="2">
    <location>
        <begin position="1"/>
        <end position="20"/>
    </location>
</feature>
<keyword evidence="1" id="KW-0175">Coiled coil</keyword>
<evidence type="ECO:0000313" key="4">
    <source>
        <dbReference type="Proteomes" id="UP001648503"/>
    </source>
</evidence>